<dbReference type="AlphaFoldDB" id="A0A423JUX3"/>
<accession>A0A423JUX3</accession>
<proteinExistence type="predicted"/>
<gene>
    <name evidence="1" type="ORF">BK664_02845</name>
</gene>
<organism evidence="1 2">
    <name type="scientific">Pseudomonas brassicacearum</name>
    <dbReference type="NCBI Taxonomy" id="930166"/>
    <lineage>
        <taxon>Bacteria</taxon>
        <taxon>Pseudomonadati</taxon>
        <taxon>Pseudomonadota</taxon>
        <taxon>Gammaproteobacteria</taxon>
        <taxon>Pseudomonadales</taxon>
        <taxon>Pseudomonadaceae</taxon>
        <taxon>Pseudomonas</taxon>
    </lineage>
</organism>
<comment type="caution">
    <text evidence="1">The sequence shown here is derived from an EMBL/GenBank/DDBJ whole genome shotgun (WGS) entry which is preliminary data.</text>
</comment>
<dbReference type="Proteomes" id="UP000286351">
    <property type="component" value="Unassembled WGS sequence"/>
</dbReference>
<dbReference type="EMBL" id="MOBO01000002">
    <property type="protein sequence ID" value="RON41500.1"/>
    <property type="molecule type" value="Genomic_DNA"/>
</dbReference>
<protein>
    <submittedName>
        <fullName evidence="1">Uncharacterized protein</fullName>
    </submittedName>
</protein>
<evidence type="ECO:0000313" key="2">
    <source>
        <dbReference type="Proteomes" id="UP000286351"/>
    </source>
</evidence>
<sequence length="110" mass="11597">MGGIDLSIAKIIPTRSEPSAASTGKRAIAALALLPVGAAEGCDLLGLDALPATLLASALFIVSAYRHRLQRWFDQTECNTQVVQPVLDFLFHGAPFRVVPSGQNSVATSH</sequence>
<reference evidence="1 2" key="1">
    <citation type="submission" date="2016-10" db="EMBL/GenBank/DDBJ databases">
        <title>Comparative genome analysis of multiple Pseudomonas spp. focuses on biocontrol and plant growth promoting traits.</title>
        <authorList>
            <person name="Tao X.-Y."/>
            <person name="Taylor C.G."/>
        </authorList>
    </citation>
    <scope>NUCLEOTIDE SEQUENCE [LARGE SCALE GENOMIC DNA]</scope>
    <source>
        <strain evidence="1 2">38D4</strain>
    </source>
</reference>
<name>A0A423JUX3_9PSED</name>
<evidence type="ECO:0000313" key="1">
    <source>
        <dbReference type="EMBL" id="RON41500.1"/>
    </source>
</evidence>